<keyword evidence="1" id="KW-0732">Signal</keyword>
<gene>
    <name evidence="3" type="ORF">GCM10010411_74090</name>
</gene>
<keyword evidence="4" id="KW-1185">Reference proteome</keyword>
<dbReference type="RefSeq" id="WP_344547165.1">
    <property type="nucleotide sequence ID" value="NZ_BAAATD010000013.1"/>
</dbReference>
<accession>A0ABP6CXZ1</accession>
<feature type="chain" id="PRO_5046691000" description="Deoxyribonuclease NucA/NucB domain-containing protein" evidence="1">
    <location>
        <begin position="31"/>
        <end position="367"/>
    </location>
</feature>
<feature type="domain" description="Deoxyribonuclease NucA/NucB" evidence="2">
    <location>
        <begin position="302"/>
        <end position="350"/>
    </location>
</feature>
<dbReference type="EMBL" id="BAAATD010000013">
    <property type="protein sequence ID" value="GAA2626360.1"/>
    <property type="molecule type" value="Genomic_DNA"/>
</dbReference>
<comment type="caution">
    <text evidence="3">The sequence shown here is derived from an EMBL/GenBank/DDBJ whole genome shotgun (WGS) entry which is preliminary data.</text>
</comment>
<dbReference type="Proteomes" id="UP001501509">
    <property type="component" value="Unassembled WGS sequence"/>
</dbReference>
<organism evidence="3 4">
    <name type="scientific">Actinomadura fulvescens</name>
    <dbReference type="NCBI Taxonomy" id="46160"/>
    <lineage>
        <taxon>Bacteria</taxon>
        <taxon>Bacillati</taxon>
        <taxon>Actinomycetota</taxon>
        <taxon>Actinomycetes</taxon>
        <taxon>Streptosporangiales</taxon>
        <taxon>Thermomonosporaceae</taxon>
        <taxon>Actinomadura</taxon>
    </lineage>
</organism>
<dbReference type="Pfam" id="PF14040">
    <property type="entry name" value="DNase_NucA_NucB"/>
    <property type="match status" value="1"/>
</dbReference>
<dbReference type="InterPro" id="IPR029476">
    <property type="entry name" value="DNase_NucA_NucB"/>
</dbReference>
<sequence>MRSPSPRTAAVSVATAAALAAALAAPPALASPHVPAAGVTVADPQPAHRLVIEQEPVRAKPVRVGGRALAVPSCKPGEWKVTRFRGCKAIQGRVLTVAMTVPPMILGVTHFTATHSYQAAANSRTVTDKLTWRTTKTTMRGGRGPGPNLTIKSKCEAPCSATTKFKGGLMRPGKTLTGTITFHDTTPKVHQTQGTYLLIFTSTFALPGTYETPSPQFRCDNLMPGQRAGCVFPGAVPTVTSLAKLKFVGANIRRLQARGAPKVLHRNSWLEDLNRGQVCGRAKLPAGWKPPKGWPRPLSAKLNKPSCDEYAFARTDEGGAKPGNGYGWVPLRENNAQGGLLSGFFKQNRVLDAASILQPGDPFRVKA</sequence>
<name>A0ABP6CXZ1_9ACTN</name>
<reference evidence="4" key="1">
    <citation type="journal article" date="2019" name="Int. J. Syst. Evol. Microbiol.">
        <title>The Global Catalogue of Microorganisms (GCM) 10K type strain sequencing project: providing services to taxonomists for standard genome sequencing and annotation.</title>
        <authorList>
            <consortium name="The Broad Institute Genomics Platform"/>
            <consortium name="The Broad Institute Genome Sequencing Center for Infectious Disease"/>
            <person name="Wu L."/>
            <person name="Ma J."/>
        </authorList>
    </citation>
    <scope>NUCLEOTIDE SEQUENCE [LARGE SCALE GENOMIC DNA]</scope>
    <source>
        <strain evidence="4">JCM 6833</strain>
    </source>
</reference>
<evidence type="ECO:0000313" key="3">
    <source>
        <dbReference type="EMBL" id="GAA2626360.1"/>
    </source>
</evidence>
<proteinExistence type="predicted"/>
<evidence type="ECO:0000313" key="4">
    <source>
        <dbReference type="Proteomes" id="UP001501509"/>
    </source>
</evidence>
<protein>
    <recommendedName>
        <fullName evidence="2">Deoxyribonuclease NucA/NucB domain-containing protein</fullName>
    </recommendedName>
</protein>
<evidence type="ECO:0000259" key="2">
    <source>
        <dbReference type="Pfam" id="PF14040"/>
    </source>
</evidence>
<evidence type="ECO:0000256" key="1">
    <source>
        <dbReference type="SAM" id="SignalP"/>
    </source>
</evidence>
<feature type="signal peptide" evidence="1">
    <location>
        <begin position="1"/>
        <end position="30"/>
    </location>
</feature>